<sequence>KGVRARRQQAAPPRARHPSPRRKDSTASRLPLHTMAEPRTCLWELSQGTPNVQPAPRSLNQVG</sequence>
<keyword evidence="3" id="KW-1185">Reference proteome</keyword>
<feature type="non-terminal residue" evidence="2">
    <location>
        <position position="1"/>
    </location>
</feature>
<dbReference type="GeneID" id="34561111"/>
<evidence type="ECO:0000313" key="2">
    <source>
        <dbReference type="EMBL" id="OHE96820.1"/>
    </source>
</evidence>
<protein>
    <submittedName>
        <fullName evidence="2">Uncharacterized protein</fullName>
    </submittedName>
</protein>
<gene>
    <name evidence="2" type="ORF">CORC01_07966</name>
</gene>
<reference evidence="2 3" key="1">
    <citation type="submission" date="2016-09" db="EMBL/GenBank/DDBJ databases">
        <authorList>
            <person name="Capua I."/>
            <person name="De Benedictis P."/>
            <person name="Joannis T."/>
            <person name="Lombin L.H."/>
            <person name="Cattoli G."/>
        </authorList>
    </citation>
    <scope>NUCLEOTIDE SEQUENCE [LARGE SCALE GENOMIC DNA]</scope>
    <source>
        <strain evidence="2 3">IMI 309357</strain>
    </source>
</reference>
<proteinExistence type="predicted"/>
<organism evidence="2 3">
    <name type="scientific">Colletotrichum orchidophilum</name>
    <dbReference type="NCBI Taxonomy" id="1209926"/>
    <lineage>
        <taxon>Eukaryota</taxon>
        <taxon>Fungi</taxon>
        <taxon>Dikarya</taxon>
        <taxon>Ascomycota</taxon>
        <taxon>Pezizomycotina</taxon>
        <taxon>Sordariomycetes</taxon>
        <taxon>Hypocreomycetidae</taxon>
        <taxon>Glomerellales</taxon>
        <taxon>Glomerellaceae</taxon>
        <taxon>Colletotrichum</taxon>
    </lineage>
</organism>
<dbReference type="RefSeq" id="XP_022473976.1">
    <property type="nucleotide sequence ID" value="XM_022619601.1"/>
</dbReference>
<dbReference type="EMBL" id="MJBS01000065">
    <property type="protein sequence ID" value="OHE96820.1"/>
    <property type="molecule type" value="Genomic_DNA"/>
</dbReference>
<accession>A0A1G4B5V6</accession>
<evidence type="ECO:0000313" key="3">
    <source>
        <dbReference type="Proteomes" id="UP000176998"/>
    </source>
</evidence>
<comment type="caution">
    <text evidence="2">The sequence shown here is derived from an EMBL/GenBank/DDBJ whole genome shotgun (WGS) entry which is preliminary data.</text>
</comment>
<evidence type="ECO:0000256" key="1">
    <source>
        <dbReference type="SAM" id="MobiDB-lite"/>
    </source>
</evidence>
<dbReference type="AlphaFoldDB" id="A0A1G4B5V6"/>
<name>A0A1G4B5V6_9PEZI</name>
<feature type="region of interest" description="Disordered" evidence="1">
    <location>
        <begin position="1"/>
        <end position="35"/>
    </location>
</feature>
<dbReference type="Proteomes" id="UP000176998">
    <property type="component" value="Unassembled WGS sequence"/>
</dbReference>